<protein>
    <submittedName>
        <fullName evidence="8">Peptidase M28</fullName>
    </submittedName>
</protein>
<dbReference type="EMBL" id="CP003587">
    <property type="protein sequence ID" value="AGY56682.1"/>
    <property type="molecule type" value="Genomic_DNA"/>
</dbReference>
<dbReference type="Proteomes" id="UP000017396">
    <property type="component" value="Chromosome"/>
</dbReference>
<evidence type="ECO:0000256" key="4">
    <source>
        <dbReference type="ARBA" id="ARBA00022729"/>
    </source>
</evidence>
<accession>U5QCN4</accession>
<keyword evidence="2" id="KW-0645">Protease</keyword>
<dbReference type="PANTHER" id="PTHR12147">
    <property type="entry name" value="METALLOPEPTIDASE M28 FAMILY MEMBER"/>
    <property type="match status" value="1"/>
</dbReference>
<dbReference type="AlphaFoldDB" id="U5QCN4"/>
<dbReference type="GO" id="GO:0006508">
    <property type="term" value="P:proteolysis"/>
    <property type="evidence" value="ECO:0007669"/>
    <property type="project" value="UniProtKB-KW"/>
</dbReference>
<sequence>MGGSMQGHGRWVGGFWAFALLLAGAGAAPAVPLSVAPPISIGAIDGYLRFLSSDLLEGRAPATRGGELAEEYIASVFHSLGLEPGMPDGSYFQKVPITVSTLRRDSLKMQAVAGSQTLALDSPEAAIFWSNRTESHTDVDGEIVFVGYGAKAPEYRWDDFKQSVRGKVLLVLVNDPPATASEPRLFGGRAMTYYGRWVYKFQEAERQGAAGAIIVHTPERAGYPWHTVISSWSGDQRFLAPAGDAPAALPVRGWITDTAARQLLALKGLNLDTLVSQAARRDFQPVATGIRLVGSFDTDVRSIEARNVVARLSGADPRFKQQAVLFTAHHDHLGIGPAVEGDRIYNGANDNASGVADLLAMAQAAKLAPPPKRSLYFAAVTAEESGLLGSAYFAEHPSLPLDRIVANLNIDGGNLLGRTRDLVVQGENKSTLGDLLRLVAREQNLTTSPDPFPERGAFYRSDQFSLALRGVPALSVAAGTDFIGRPRGWGKAQLETYVAKRYHQPSDEYRPGLDLSGAAQLSRLVLSVGLTVANAPNLPQWKPDSEFQRSKTTQATP</sequence>
<gene>
    <name evidence="8" type="ORF">GKIL_0436</name>
</gene>
<keyword evidence="5" id="KW-0378">Hydrolase</keyword>
<dbReference type="STRING" id="1183438.GKIL_0436"/>
<evidence type="ECO:0000256" key="2">
    <source>
        <dbReference type="ARBA" id="ARBA00022670"/>
    </source>
</evidence>
<keyword evidence="9" id="KW-1185">Reference proteome</keyword>
<dbReference type="HOGENOM" id="CLU_019932_2_1_3"/>
<reference evidence="8 9" key="1">
    <citation type="journal article" date="2013" name="PLoS ONE">
        <title>Cultivation and Complete Genome Sequencing of Gloeobacter kilaueensis sp. nov., from a Lava Cave in Kilauea Caldera, Hawai'i.</title>
        <authorList>
            <person name="Saw J.H."/>
            <person name="Schatz M."/>
            <person name="Brown M.V."/>
            <person name="Kunkel D.D."/>
            <person name="Foster J.S."/>
            <person name="Shick H."/>
            <person name="Christensen S."/>
            <person name="Hou S."/>
            <person name="Wan X."/>
            <person name="Donachie S.P."/>
        </authorList>
    </citation>
    <scope>NUCLEOTIDE SEQUENCE [LARGE SCALE GENOMIC DNA]</scope>
    <source>
        <strain evidence="9">JS</strain>
    </source>
</reference>
<dbReference type="GO" id="GO:0046872">
    <property type="term" value="F:metal ion binding"/>
    <property type="evidence" value="ECO:0007669"/>
    <property type="project" value="UniProtKB-KW"/>
</dbReference>
<evidence type="ECO:0000256" key="1">
    <source>
        <dbReference type="ARBA" id="ARBA00022438"/>
    </source>
</evidence>
<keyword evidence="3" id="KW-0479">Metal-binding</keyword>
<keyword evidence="6" id="KW-0862">Zinc</keyword>
<dbReference type="InterPro" id="IPR045175">
    <property type="entry name" value="M28_fam"/>
</dbReference>
<dbReference type="Pfam" id="PF04389">
    <property type="entry name" value="Peptidase_M28"/>
    <property type="match status" value="1"/>
</dbReference>
<dbReference type="PANTHER" id="PTHR12147:SF56">
    <property type="entry name" value="AMINOPEPTIDASE YDR415C-RELATED"/>
    <property type="match status" value="1"/>
</dbReference>
<dbReference type="SUPFAM" id="SSF53187">
    <property type="entry name" value="Zn-dependent exopeptidases"/>
    <property type="match status" value="1"/>
</dbReference>
<keyword evidence="4" id="KW-0732">Signal</keyword>
<dbReference type="InterPro" id="IPR046450">
    <property type="entry name" value="PA_dom_sf"/>
</dbReference>
<organism evidence="8 9">
    <name type="scientific">Gloeobacter kilaueensis (strain ATCC BAA-2537 / CCAP 1431/1 / ULC 316 / JS1)</name>
    <dbReference type="NCBI Taxonomy" id="1183438"/>
    <lineage>
        <taxon>Bacteria</taxon>
        <taxon>Bacillati</taxon>
        <taxon>Cyanobacteriota</taxon>
        <taxon>Cyanophyceae</taxon>
        <taxon>Gloeobacterales</taxon>
        <taxon>Gloeobacteraceae</taxon>
        <taxon>Gloeobacter</taxon>
    </lineage>
</organism>
<dbReference type="GO" id="GO:0008235">
    <property type="term" value="F:metalloexopeptidase activity"/>
    <property type="evidence" value="ECO:0007669"/>
    <property type="project" value="InterPro"/>
</dbReference>
<evidence type="ECO:0000313" key="9">
    <source>
        <dbReference type="Proteomes" id="UP000017396"/>
    </source>
</evidence>
<dbReference type="Gene3D" id="3.50.30.30">
    <property type="match status" value="1"/>
</dbReference>
<evidence type="ECO:0000256" key="6">
    <source>
        <dbReference type="ARBA" id="ARBA00022833"/>
    </source>
</evidence>
<evidence type="ECO:0000256" key="3">
    <source>
        <dbReference type="ARBA" id="ARBA00022723"/>
    </source>
</evidence>
<evidence type="ECO:0000259" key="7">
    <source>
        <dbReference type="Pfam" id="PF04389"/>
    </source>
</evidence>
<feature type="domain" description="Peptidase M28" evidence="7">
    <location>
        <begin position="307"/>
        <end position="526"/>
    </location>
</feature>
<evidence type="ECO:0000313" key="8">
    <source>
        <dbReference type="EMBL" id="AGY56682.1"/>
    </source>
</evidence>
<dbReference type="Gene3D" id="3.40.630.10">
    <property type="entry name" value="Zn peptidases"/>
    <property type="match status" value="1"/>
</dbReference>
<dbReference type="eggNOG" id="COG2234">
    <property type="taxonomic scope" value="Bacteria"/>
</dbReference>
<dbReference type="KEGG" id="glj:GKIL_0436"/>
<dbReference type="SUPFAM" id="SSF52025">
    <property type="entry name" value="PA domain"/>
    <property type="match status" value="1"/>
</dbReference>
<dbReference type="InterPro" id="IPR007484">
    <property type="entry name" value="Peptidase_M28"/>
</dbReference>
<evidence type="ECO:0000256" key="5">
    <source>
        <dbReference type="ARBA" id="ARBA00022801"/>
    </source>
</evidence>
<name>U5QCN4_GLOK1</name>
<dbReference type="OrthoDB" id="9762302at2"/>
<keyword evidence="1" id="KW-0031">Aminopeptidase</keyword>
<proteinExistence type="predicted"/>
<dbReference type="GO" id="GO:0004177">
    <property type="term" value="F:aminopeptidase activity"/>
    <property type="evidence" value="ECO:0007669"/>
    <property type="project" value="UniProtKB-KW"/>
</dbReference>